<dbReference type="CDD" id="cd06577">
    <property type="entry name" value="PASTA_pknB"/>
    <property type="match status" value="2"/>
</dbReference>
<evidence type="ECO:0000313" key="5">
    <source>
        <dbReference type="Proteomes" id="UP000177876"/>
    </source>
</evidence>
<feature type="compositionally biased region" description="Polar residues" evidence="1">
    <location>
        <begin position="69"/>
        <end position="81"/>
    </location>
</feature>
<dbReference type="Gene3D" id="3.30.10.20">
    <property type="match status" value="2"/>
</dbReference>
<reference evidence="4 5" key="1">
    <citation type="journal article" date="2016" name="Nat. Commun.">
        <title>Thousands of microbial genomes shed light on interconnected biogeochemical processes in an aquifer system.</title>
        <authorList>
            <person name="Anantharaman K."/>
            <person name="Brown C.T."/>
            <person name="Hug L.A."/>
            <person name="Sharon I."/>
            <person name="Castelle C.J."/>
            <person name="Probst A.J."/>
            <person name="Thomas B.C."/>
            <person name="Singh A."/>
            <person name="Wilkins M.J."/>
            <person name="Karaoz U."/>
            <person name="Brodie E.L."/>
            <person name="Williams K.H."/>
            <person name="Hubbard S.S."/>
            <person name="Banfield J.F."/>
        </authorList>
    </citation>
    <scope>NUCLEOTIDE SEQUENCE [LARGE SCALE GENOMIC DNA]</scope>
</reference>
<evidence type="ECO:0000259" key="3">
    <source>
        <dbReference type="PROSITE" id="PS51178"/>
    </source>
</evidence>
<dbReference type="STRING" id="1797197.A2Y75_00385"/>
<evidence type="ECO:0000256" key="2">
    <source>
        <dbReference type="SAM" id="SignalP"/>
    </source>
</evidence>
<dbReference type="SMART" id="SM00740">
    <property type="entry name" value="PASTA"/>
    <property type="match status" value="2"/>
</dbReference>
<evidence type="ECO:0000313" key="4">
    <source>
        <dbReference type="EMBL" id="OFW58980.1"/>
    </source>
</evidence>
<dbReference type="AlphaFoldDB" id="A0A1F2WQA4"/>
<dbReference type="Proteomes" id="UP000177876">
    <property type="component" value="Unassembled WGS sequence"/>
</dbReference>
<dbReference type="EMBL" id="MELK01000019">
    <property type="protein sequence ID" value="OFW58980.1"/>
    <property type="molecule type" value="Genomic_DNA"/>
</dbReference>
<dbReference type="PROSITE" id="PS51178">
    <property type="entry name" value="PASTA"/>
    <property type="match status" value="2"/>
</dbReference>
<feature type="domain" description="PASTA" evidence="3">
    <location>
        <begin position="99"/>
        <end position="165"/>
    </location>
</feature>
<comment type="caution">
    <text evidence="4">The sequence shown here is derived from an EMBL/GenBank/DDBJ whole genome shotgun (WGS) entry which is preliminary data.</text>
</comment>
<gene>
    <name evidence="4" type="ORF">A2Y75_00385</name>
</gene>
<dbReference type="InterPro" id="IPR005543">
    <property type="entry name" value="PASTA_dom"/>
</dbReference>
<feature type="region of interest" description="Disordered" evidence="1">
    <location>
        <begin position="62"/>
        <end position="82"/>
    </location>
</feature>
<feature type="signal peptide" evidence="2">
    <location>
        <begin position="1"/>
        <end position="26"/>
    </location>
</feature>
<feature type="chain" id="PRO_5009484331" description="PASTA domain-containing protein" evidence="2">
    <location>
        <begin position="27"/>
        <end position="198"/>
    </location>
</feature>
<dbReference type="PROSITE" id="PS51257">
    <property type="entry name" value="PROKAR_LIPOPROTEIN"/>
    <property type="match status" value="1"/>
</dbReference>
<protein>
    <recommendedName>
        <fullName evidence="3">PASTA domain-containing protein</fullName>
    </recommendedName>
</protein>
<proteinExistence type="predicted"/>
<dbReference type="Gene3D" id="6.20.20.10">
    <property type="match status" value="1"/>
</dbReference>
<feature type="domain" description="PASTA" evidence="3">
    <location>
        <begin position="31"/>
        <end position="98"/>
    </location>
</feature>
<keyword evidence="2" id="KW-0732">Signal</keyword>
<accession>A0A1F2WQA4</accession>
<organism evidence="4 5">
    <name type="scientific">Candidatus Solincola sediminis</name>
    <dbReference type="NCBI Taxonomy" id="1797199"/>
    <lineage>
        <taxon>Bacteria</taxon>
        <taxon>Bacillati</taxon>
        <taxon>Actinomycetota</taxon>
        <taxon>Candidatus Geothermincolia</taxon>
        <taxon>Candidatus Geothermincolales</taxon>
        <taxon>Candidatus Geothermincolaceae</taxon>
        <taxon>Candidatus Solincola</taxon>
    </lineage>
</organism>
<dbReference type="Pfam" id="PF03793">
    <property type="entry name" value="PASTA"/>
    <property type="match status" value="2"/>
</dbReference>
<name>A0A1F2WQA4_9ACTN</name>
<evidence type="ECO:0000256" key="1">
    <source>
        <dbReference type="SAM" id="MobiDB-lite"/>
    </source>
</evidence>
<sequence>MKNRLFAVVGVALFAALLLMVGCSSAQNASNTAGEMVLVPDLAGLTFEQAQAKLQESGLGIERQEQDSDMPNGSIISTTPASGEELAEGQPVVILVSRGPQMVSLPSLLGKSEADASAVLSSLGLQPNLKRNYSEQVKASLVYATEPAPDSSVAAGSTVTLNISLGSAYVKCGTCGGSGTITSTRTCPTCNGTGTCYT</sequence>